<dbReference type="CDD" id="cd01427">
    <property type="entry name" value="HAD_like"/>
    <property type="match status" value="1"/>
</dbReference>
<dbReference type="STRING" id="1227490.C479_14883"/>
<dbReference type="SUPFAM" id="SSF56784">
    <property type="entry name" value="HAD-like"/>
    <property type="match status" value="1"/>
</dbReference>
<dbReference type="Gene3D" id="1.10.150.240">
    <property type="entry name" value="Putative phosphatase, domain 2"/>
    <property type="match status" value="1"/>
</dbReference>
<proteinExistence type="inferred from homology"/>
<dbReference type="SFLD" id="SFLDG01129">
    <property type="entry name" value="C1.5:_HAD__Beta-PGM__Phosphata"/>
    <property type="match status" value="1"/>
</dbReference>
<keyword evidence="2" id="KW-0378">Hydrolase</keyword>
<dbReference type="AlphaFoldDB" id="M0BG66"/>
<dbReference type="Pfam" id="PF00702">
    <property type="entry name" value="Hydrolase"/>
    <property type="match status" value="1"/>
</dbReference>
<dbReference type="NCBIfam" id="TIGR01549">
    <property type="entry name" value="HAD-SF-IA-v1"/>
    <property type="match status" value="1"/>
</dbReference>
<dbReference type="InterPro" id="IPR006439">
    <property type="entry name" value="HAD-SF_hydro_IA"/>
</dbReference>
<dbReference type="InterPro" id="IPR023214">
    <property type="entry name" value="HAD_sf"/>
</dbReference>
<keyword evidence="3" id="KW-1185">Reference proteome</keyword>
<dbReference type="GO" id="GO:0008967">
    <property type="term" value="F:phosphoglycolate phosphatase activity"/>
    <property type="evidence" value="ECO:0007669"/>
    <property type="project" value="TreeGrafter"/>
</dbReference>
<evidence type="ECO:0000313" key="3">
    <source>
        <dbReference type="Proteomes" id="UP000011560"/>
    </source>
</evidence>
<name>M0BG66_9EURY</name>
<sequence>MRYDALVFDNDGVLTTPTELAVLERAMATAFERVGVAEPPAEHVETLIGPTVDGLQSVARTHQVDPHDLWAAREEAAIDAQLEAIRAGEKRLYDDVATIADLSVPRAIVSNNQHETIGNIVEHFELDGFDPWIGREPTLEGIRRKKPRPYYIERAVEALDASNPLYVGDSHKDITAARAAGIDAAFVRRDHRAEYELETEPTHELSSLDGLASLVASE</sequence>
<reference evidence="2 3" key="1">
    <citation type="journal article" date="2014" name="PLoS Genet.">
        <title>Phylogenetically driven sequencing of extremely halophilic archaea reveals strategies for static and dynamic osmo-response.</title>
        <authorList>
            <person name="Becker E.A."/>
            <person name="Seitzer P.M."/>
            <person name="Tritt A."/>
            <person name="Larsen D."/>
            <person name="Krusor M."/>
            <person name="Yao A.I."/>
            <person name="Wu D."/>
            <person name="Madern D."/>
            <person name="Eisen J.A."/>
            <person name="Darling A.E."/>
            <person name="Facciotti M.T."/>
        </authorList>
    </citation>
    <scope>NUCLEOTIDE SEQUENCE [LARGE SCALE GENOMIC DNA]</scope>
    <source>
        <strain evidence="2 3">JCM 14624</strain>
    </source>
</reference>
<dbReference type="InterPro" id="IPR036412">
    <property type="entry name" value="HAD-like_sf"/>
</dbReference>
<dbReference type="Proteomes" id="UP000011560">
    <property type="component" value="Unassembled WGS sequence"/>
</dbReference>
<comment type="similarity">
    <text evidence="1">Belongs to the HAD-like hydrolase superfamily.</text>
</comment>
<dbReference type="GO" id="GO:0006281">
    <property type="term" value="P:DNA repair"/>
    <property type="evidence" value="ECO:0007669"/>
    <property type="project" value="TreeGrafter"/>
</dbReference>
<dbReference type="EMBL" id="AOIQ01000021">
    <property type="protein sequence ID" value="ELZ08634.1"/>
    <property type="molecule type" value="Genomic_DNA"/>
</dbReference>
<dbReference type="RefSeq" id="WP_007704292.1">
    <property type="nucleotide sequence ID" value="NZ_AOIQ01000021.1"/>
</dbReference>
<dbReference type="OrthoDB" id="115864at2157"/>
<dbReference type="PANTHER" id="PTHR43434">
    <property type="entry name" value="PHOSPHOGLYCOLATE PHOSPHATASE"/>
    <property type="match status" value="1"/>
</dbReference>
<evidence type="ECO:0000256" key="1">
    <source>
        <dbReference type="ARBA" id="ARBA00007958"/>
    </source>
</evidence>
<dbReference type="InterPro" id="IPR050155">
    <property type="entry name" value="HAD-like_hydrolase_sf"/>
</dbReference>
<dbReference type="InterPro" id="IPR023198">
    <property type="entry name" value="PGP-like_dom2"/>
</dbReference>
<dbReference type="SFLD" id="SFLDS00003">
    <property type="entry name" value="Haloacid_Dehalogenase"/>
    <property type="match status" value="1"/>
</dbReference>
<dbReference type="PANTHER" id="PTHR43434:SF1">
    <property type="entry name" value="PHOSPHOGLYCOLATE PHOSPHATASE"/>
    <property type="match status" value="1"/>
</dbReference>
<dbReference type="Gene3D" id="3.40.50.1000">
    <property type="entry name" value="HAD superfamily/HAD-like"/>
    <property type="match status" value="1"/>
</dbReference>
<comment type="caution">
    <text evidence="2">The sequence shown here is derived from an EMBL/GenBank/DDBJ whole genome shotgun (WGS) entry which is preliminary data.</text>
</comment>
<organism evidence="2 3">
    <name type="scientific">Halovivax asiaticus JCM 14624</name>
    <dbReference type="NCBI Taxonomy" id="1227490"/>
    <lineage>
        <taxon>Archaea</taxon>
        <taxon>Methanobacteriati</taxon>
        <taxon>Methanobacteriota</taxon>
        <taxon>Stenosarchaea group</taxon>
        <taxon>Halobacteria</taxon>
        <taxon>Halobacteriales</taxon>
        <taxon>Natrialbaceae</taxon>
        <taxon>Halovivax</taxon>
    </lineage>
</organism>
<accession>M0BG66</accession>
<gene>
    <name evidence="2" type="ORF">C479_14883</name>
</gene>
<protein>
    <submittedName>
        <fullName evidence="2">HAD-superfamily hydrolase</fullName>
    </submittedName>
</protein>
<evidence type="ECO:0000313" key="2">
    <source>
        <dbReference type="EMBL" id="ELZ08634.1"/>
    </source>
</evidence>